<dbReference type="Pfam" id="PF08808">
    <property type="entry name" value="RES"/>
    <property type="match status" value="1"/>
</dbReference>
<comment type="caution">
    <text evidence="2">The sequence shown here is derived from an EMBL/GenBank/DDBJ whole genome shotgun (WGS) entry which is preliminary data.</text>
</comment>
<reference evidence="2 3" key="1">
    <citation type="journal article" date="2014" name="Genome Announc.">
        <title>Draft Genome Sequence of Advenella kashmirensis Strain W13003, a Polycyclic Aromatic Hydrocarbon-Degrading Bacterium.</title>
        <authorList>
            <person name="Wang X."/>
            <person name="Jin D."/>
            <person name="Zhou L."/>
            <person name="Wu L."/>
            <person name="An W."/>
            <person name="Zhao L."/>
        </authorList>
    </citation>
    <scope>NUCLEOTIDE SEQUENCE [LARGE SCALE GENOMIC DNA]</scope>
    <source>
        <strain evidence="2 3">W13003</strain>
    </source>
</reference>
<dbReference type="OrthoDB" id="9789501at2"/>
<dbReference type="STRING" id="1424334.W822_01985"/>
<organism evidence="2 3">
    <name type="scientific">Advenella kashmirensis W13003</name>
    <dbReference type="NCBI Taxonomy" id="1424334"/>
    <lineage>
        <taxon>Bacteria</taxon>
        <taxon>Pseudomonadati</taxon>
        <taxon>Pseudomonadota</taxon>
        <taxon>Betaproteobacteria</taxon>
        <taxon>Burkholderiales</taxon>
        <taxon>Alcaligenaceae</taxon>
    </lineage>
</organism>
<evidence type="ECO:0000313" key="2">
    <source>
        <dbReference type="EMBL" id="ETF03982.1"/>
    </source>
</evidence>
<feature type="domain" description="RES" evidence="1">
    <location>
        <begin position="13"/>
        <end position="138"/>
    </location>
</feature>
<name>V8QWF6_9BURK</name>
<dbReference type="HOGENOM" id="CLU_133611_0_1_4"/>
<evidence type="ECO:0000259" key="1">
    <source>
        <dbReference type="SMART" id="SM00953"/>
    </source>
</evidence>
<dbReference type="RefSeq" id="WP_024003465.1">
    <property type="nucleotide sequence ID" value="NZ_KI650979.1"/>
</dbReference>
<dbReference type="Proteomes" id="UP000018733">
    <property type="component" value="Unassembled WGS sequence"/>
</dbReference>
<proteinExistence type="predicted"/>
<dbReference type="EMBL" id="AYXT01000001">
    <property type="protein sequence ID" value="ETF03982.1"/>
    <property type="molecule type" value="Genomic_DNA"/>
</dbReference>
<sequence>MKLYRIASSRHPIWDGTGAAMMGGRWNKPGQPVIYAAMTYAGAMLEVLVHTNTGKVPPSHRCIIADVPEDVESLRYTLNDLPDGWDSQESVVAQEIGDEWIRAGKAAILIVPSLVARIEFNALVNPAHSDAARIVLSEPMEVQWDSRLFPR</sequence>
<evidence type="ECO:0000313" key="3">
    <source>
        <dbReference type="Proteomes" id="UP000018733"/>
    </source>
</evidence>
<dbReference type="eggNOG" id="COG5654">
    <property type="taxonomic scope" value="Bacteria"/>
</dbReference>
<dbReference type="SMART" id="SM00953">
    <property type="entry name" value="RES"/>
    <property type="match status" value="1"/>
</dbReference>
<keyword evidence="3" id="KW-1185">Reference proteome</keyword>
<dbReference type="InterPro" id="IPR014914">
    <property type="entry name" value="RES_dom"/>
</dbReference>
<protein>
    <recommendedName>
        <fullName evidence="1">RES domain-containing protein</fullName>
    </recommendedName>
</protein>
<dbReference type="AlphaFoldDB" id="V8QWF6"/>
<gene>
    <name evidence="2" type="ORF">W822_01985</name>
</gene>
<accession>V8QWF6</accession>
<dbReference type="PATRIC" id="fig|1424334.3.peg.392"/>